<organism evidence="2 3">
    <name type="scientific">Carpinus fangiana</name>
    <dbReference type="NCBI Taxonomy" id="176857"/>
    <lineage>
        <taxon>Eukaryota</taxon>
        <taxon>Viridiplantae</taxon>
        <taxon>Streptophyta</taxon>
        <taxon>Embryophyta</taxon>
        <taxon>Tracheophyta</taxon>
        <taxon>Spermatophyta</taxon>
        <taxon>Magnoliopsida</taxon>
        <taxon>eudicotyledons</taxon>
        <taxon>Gunneridae</taxon>
        <taxon>Pentapetalae</taxon>
        <taxon>rosids</taxon>
        <taxon>fabids</taxon>
        <taxon>Fagales</taxon>
        <taxon>Betulaceae</taxon>
        <taxon>Carpinus</taxon>
    </lineage>
</organism>
<name>A0A5N6QLB6_9ROSI</name>
<feature type="region of interest" description="Disordered" evidence="1">
    <location>
        <begin position="1"/>
        <end position="35"/>
    </location>
</feature>
<gene>
    <name evidence="2" type="ORF">FH972_004292</name>
</gene>
<feature type="region of interest" description="Disordered" evidence="1">
    <location>
        <begin position="97"/>
        <end position="116"/>
    </location>
</feature>
<dbReference type="EMBL" id="CM017321">
    <property type="protein sequence ID" value="KAE7999907.1"/>
    <property type="molecule type" value="Genomic_DNA"/>
</dbReference>
<evidence type="ECO:0000256" key="1">
    <source>
        <dbReference type="SAM" id="MobiDB-lite"/>
    </source>
</evidence>
<dbReference type="AlphaFoldDB" id="A0A5N6QLB6"/>
<protein>
    <submittedName>
        <fullName evidence="2">Uncharacterized protein</fullName>
    </submittedName>
</protein>
<evidence type="ECO:0000313" key="3">
    <source>
        <dbReference type="Proteomes" id="UP000327013"/>
    </source>
</evidence>
<proteinExistence type="predicted"/>
<dbReference type="Proteomes" id="UP000327013">
    <property type="component" value="Chromosome 1"/>
</dbReference>
<sequence>MYLEGPGLLGLPNGLDKSGSGERLHAPIPQTSGGATVPKQLERVVGNLVIQAQNGGHVDDLHVRPQIIDHNCGRGRRRRRCGRIRFESALKLGEVAGEGKAGAEEERARLEGPGGEGGDEACGLEWVLFVVVGLEGGQVGGDEAERVVLSTEVEEVVGLGLPLFDNVPARRALRYGPARAGGGAPPLRRGAVRALHCAACE</sequence>
<dbReference type="OrthoDB" id="25790at2759"/>
<reference evidence="2 3" key="1">
    <citation type="submission" date="2019-06" db="EMBL/GenBank/DDBJ databases">
        <title>A chromosomal-level reference genome of Carpinus fangiana (Coryloideae, Betulaceae).</title>
        <authorList>
            <person name="Yang X."/>
            <person name="Wang Z."/>
            <person name="Zhang L."/>
            <person name="Hao G."/>
            <person name="Liu J."/>
            <person name="Yang Y."/>
        </authorList>
    </citation>
    <scope>NUCLEOTIDE SEQUENCE [LARGE SCALE GENOMIC DNA]</scope>
    <source>
        <strain evidence="2">Cfa_2016G</strain>
        <tissue evidence="2">Leaf</tissue>
    </source>
</reference>
<keyword evidence="3" id="KW-1185">Reference proteome</keyword>
<accession>A0A5N6QLB6</accession>
<feature type="compositionally biased region" description="Low complexity" evidence="1">
    <location>
        <begin position="1"/>
        <end position="15"/>
    </location>
</feature>
<feature type="compositionally biased region" description="Basic and acidic residues" evidence="1">
    <location>
        <begin position="101"/>
        <end position="110"/>
    </location>
</feature>
<evidence type="ECO:0000313" key="2">
    <source>
        <dbReference type="EMBL" id="KAE7999907.1"/>
    </source>
</evidence>